<dbReference type="OrthoDB" id="5427350at2759"/>
<dbReference type="EMBL" id="JABFAI010000106">
    <property type="protein sequence ID" value="KAF4955160.1"/>
    <property type="molecule type" value="Genomic_DNA"/>
</dbReference>
<organism evidence="4 5">
    <name type="scientific">Fusarium gaditjirri</name>
    <dbReference type="NCBI Taxonomy" id="282569"/>
    <lineage>
        <taxon>Eukaryota</taxon>
        <taxon>Fungi</taxon>
        <taxon>Dikarya</taxon>
        <taxon>Ascomycota</taxon>
        <taxon>Pezizomycotina</taxon>
        <taxon>Sordariomycetes</taxon>
        <taxon>Hypocreomycetidae</taxon>
        <taxon>Hypocreales</taxon>
        <taxon>Nectriaceae</taxon>
        <taxon>Fusarium</taxon>
        <taxon>Fusarium nisikadoi species complex</taxon>
    </lineage>
</organism>
<proteinExistence type="predicted"/>
<evidence type="ECO:0000259" key="3">
    <source>
        <dbReference type="Pfam" id="PF09350"/>
    </source>
</evidence>
<sequence>MLSFLVQVATLASLVTLSLADDAPVNDLKAYNKGFLGGFPSQEFKSSHVVAPVFQISTFKPNLVDDSGFLFLTMEQGDKSGPAIFSSKDLSLVYADISYAKTFDARAQVKSGGKYLTFIEGGRCHAFDANYQKKWTVEIEDLGATQGSIHEFEFTTQGGTALMTAVQDVRYNLTSLGGEMDGWLSDSIFQEVELETNRVTNVWRSFTHVNLTDTMVNYSPKKTFMHGDGFDWFHIDSVSKTSKGHYLVSSRSLSAIILLQADSLNPRWVLGGKRNQFKDLSGGNATNFANQYDAKFVQGNESQISFFDNQATTSGSCSGENCSRGVVVELDYEKMTARLLHEFYHPQEISSGSGGSVQGLDNGNFLIGWGANPGITEHTSNGTVVMDIQRGVIPHVTDGDPDLDMSVYRAWKMEWIGRPPWGPSIASALQGNEATNATIYVSWNGDTHVDRWEVYTGEDDKNATSSPRLLANSSRFGFETEILLETLPLPRSARAVGISKSGKILGSTATIDLASGELHGNSSSTWVVRANTPDEEPRDDPRGEENQGDGEDFASHTRPSAGPEPELVVSQGQKVNFGADIWRSPYAAGQFELFNSMSTFRLKSHEMSVLIRRVPFVCRRCLQVSRQPRTLPPAHYTTQAGVSKTEDQQQDKTAKKGEQENDKDAVKKELGPLARRLEEATEEVLFTGGRAGRRAVEDAGFSEELKERLLNKIADANFKSENASAFAEASLSSTVGEGTRQIASAQAWTGEEGTADTVLRMLNDARKPLAPGLRGKFQPPPVDMRLQKQPRRSAGEKVAKARDKVNTYVVMGGQQAKNGMSEDEKEAWRKELRERFEPGARALPNSITGLAALANERIENAIARGQFKNIPRGKGVERDARADNPFIDTTEYIMNKMIQRQDIVPPWIEKQQELAKELGIFRARLRNDWRRLAARMIASRGGSLQEQIRRAEEYAAAEEVHNPIIRKNADGQVEEVKAASPVVGRPFRDSAWEQTEVAYHKLSIERLNALTRSYNLMAPDLAKKPYFSLERELKACFAEVAPTVAREIQERATGGKARSLGGGSQAGKQTGLLETLTGGGDVKVHAEAREKAYGLKEWWRDVWKKN</sequence>
<feature type="region of interest" description="Disordered" evidence="1">
    <location>
        <begin position="1052"/>
        <end position="1072"/>
    </location>
</feature>
<reference evidence="4" key="2">
    <citation type="submission" date="2020-05" db="EMBL/GenBank/DDBJ databases">
        <authorList>
            <person name="Kim H.-S."/>
            <person name="Proctor R.H."/>
            <person name="Brown D.W."/>
        </authorList>
    </citation>
    <scope>NUCLEOTIDE SEQUENCE</scope>
    <source>
        <strain evidence="4">NRRL 45417</strain>
    </source>
</reference>
<evidence type="ECO:0000256" key="1">
    <source>
        <dbReference type="SAM" id="MobiDB-lite"/>
    </source>
</evidence>
<evidence type="ECO:0000256" key="2">
    <source>
        <dbReference type="SAM" id="SignalP"/>
    </source>
</evidence>
<feature type="compositionally biased region" description="Basic and acidic residues" evidence="1">
    <location>
        <begin position="644"/>
        <end position="671"/>
    </location>
</feature>
<feature type="region of interest" description="Disordered" evidence="1">
    <location>
        <begin position="631"/>
        <end position="671"/>
    </location>
</feature>
<dbReference type="Pfam" id="PF14269">
    <property type="entry name" value="Arylsulfotran_2"/>
    <property type="match status" value="1"/>
</dbReference>
<dbReference type="Pfam" id="PF09350">
    <property type="entry name" value="DJC28_CD"/>
    <property type="match status" value="1"/>
</dbReference>
<keyword evidence="2" id="KW-0732">Signal</keyword>
<feature type="chain" id="PRO_5034569994" description="DnaJ homologue subfamily C member 28 conserved domain-containing protein" evidence="2">
    <location>
        <begin position="21"/>
        <end position="1106"/>
    </location>
</feature>
<gene>
    <name evidence="4" type="ORF">FGADI_4742</name>
</gene>
<accession>A0A8H4WYY6</accession>
<name>A0A8H4WYY6_9HYPO</name>
<keyword evidence="5" id="KW-1185">Reference proteome</keyword>
<feature type="region of interest" description="Disordered" evidence="1">
    <location>
        <begin position="524"/>
        <end position="566"/>
    </location>
</feature>
<evidence type="ECO:0000313" key="4">
    <source>
        <dbReference type="EMBL" id="KAF4955160.1"/>
    </source>
</evidence>
<comment type="caution">
    <text evidence="4">The sequence shown here is derived from an EMBL/GenBank/DDBJ whole genome shotgun (WGS) entry which is preliminary data.</text>
</comment>
<feature type="region of interest" description="Disordered" evidence="1">
    <location>
        <begin position="769"/>
        <end position="799"/>
    </location>
</feature>
<dbReference type="InterPro" id="IPR039535">
    <property type="entry name" value="ASST-like"/>
</dbReference>
<dbReference type="PANTHER" id="PTHR39394">
    <property type="entry name" value="YALI0E31793P"/>
    <property type="match status" value="1"/>
</dbReference>
<dbReference type="AlphaFoldDB" id="A0A8H4WYY6"/>
<feature type="domain" description="DnaJ homologue subfamily C member 28 conserved" evidence="3">
    <location>
        <begin position="853"/>
        <end position="919"/>
    </location>
</feature>
<dbReference type="Proteomes" id="UP000604273">
    <property type="component" value="Unassembled WGS sequence"/>
</dbReference>
<protein>
    <recommendedName>
        <fullName evidence="3">DnaJ homologue subfamily C member 28 conserved domain-containing protein</fullName>
    </recommendedName>
</protein>
<evidence type="ECO:0000313" key="5">
    <source>
        <dbReference type="Proteomes" id="UP000604273"/>
    </source>
</evidence>
<reference evidence="4" key="1">
    <citation type="journal article" date="2020" name="BMC Genomics">
        <title>Correction to: Identification and distribution of gene clusters required for synthesis of sphingolipid metabolism inhibitors in diverse species of the filamentous fungus Fusarium.</title>
        <authorList>
            <person name="Kim H.S."/>
            <person name="Lohmar J.M."/>
            <person name="Busman M."/>
            <person name="Brown D.W."/>
            <person name="Naumann T.A."/>
            <person name="Divon H.H."/>
            <person name="Lysoe E."/>
            <person name="Uhlig S."/>
            <person name="Proctor R.H."/>
        </authorList>
    </citation>
    <scope>NUCLEOTIDE SEQUENCE</scope>
    <source>
        <strain evidence="4">NRRL 45417</strain>
    </source>
</reference>
<feature type="signal peptide" evidence="2">
    <location>
        <begin position="1"/>
        <end position="20"/>
    </location>
</feature>
<dbReference type="PANTHER" id="PTHR39394:SF1">
    <property type="entry name" value="DNAJ HOMOLOGUE SUBFAMILY C MEMBER 28 CONSERVED DOMAIN-CONTAINING PROTEIN"/>
    <property type="match status" value="1"/>
</dbReference>
<dbReference type="InterPro" id="IPR018961">
    <property type="entry name" value="DnaJ_homolog_subfam-C_membr-28"/>
</dbReference>